<dbReference type="OrthoDB" id="9782842at2"/>
<evidence type="ECO:0000259" key="4">
    <source>
        <dbReference type="Pfam" id="PF13490"/>
    </source>
</evidence>
<proteinExistence type="inferred from homology"/>
<protein>
    <recommendedName>
        <fullName evidence="2">Anti-sigma-W factor RsiW</fullName>
    </recommendedName>
</protein>
<gene>
    <name evidence="5" type="ORF">AF333_28585</name>
    <name evidence="6" type="ORF">SAMN04487909_15812</name>
</gene>
<dbReference type="AlphaFoldDB" id="A0A0D1XAL5"/>
<dbReference type="Pfam" id="PF13490">
    <property type="entry name" value="zf-HC2"/>
    <property type="match status" value="1"/>
</dbReference>
<dbReference type="PATRIC" id="fig|47500.12.peg.1092"/>
<feature type="transmembrane region" description="Helical" evidence="3">
    <location>
        <begin position="88"/>
        <end position="107"/>
    </location>
</feature>
<comment type="similarity">
    <text evidence="1">Belongs to the zinc-associated anti-sigma factor (ZAS) superfamily. Anti-sigma-W factor family.</text>
</comment>
<dbReference type="RefSeq" id="WP_043066910.1">
    <property type="nucleotide sequence ID" value="NZ_BJOA01000233.1"/>
</dbReference>
<keyword evidence="3" id="KW-0472">Membrane</keyword>
<dbReference type="Gene3D" id="1.10.10.1320">
    <property type="entry name" value="Anti-sigma factor, zinc-finger domain"/>
    <property type="match status" value="1"/>
</dbReference>
<dbReference type="EMBL" id="FNED01000058">
    <property type="protein sequence ID" value="SDK46974.1"/>
    <property type="molecule type" value="Genomic_DNA"/>
</dbReference>
<evidence type="ECO:0000256" key="2">
    <source>
        <dbReference type="ARBA" id="ARBA00024438"/>
    </source>
</evidence>
<dbReference type="Proteomes" id="UP000037269">
    <property type="component" value="Unassembled WGS sequence"/>
</dbReference>
<keyword evidence="3" id="KW-1133">Transmembrane helix</keyword>
<dbReference type="EMBL" id="LGUG01000009">
    <property type="protein sequence ID" value="KON90950.1"/>
    <property type="molecule type" value="Genomic_DNA"/>
</dbReference>
<feature type="domain" description="Putative zinc-finger" evidence="4">
    <location>
        <begin position="3"/>
        <end position="36"/>
    </location>
</feature>
<organism evidence="5 7">
    <name type="scientific">Aneurinibacillus migulanus</name>
    <name type="common">Bacillus migulanus</name>
    <dbReference type="NCBI Taxonomy" id="47500"/>
    <lineage>
        <taxon>Bacteria</taxon>
        <taxon>Bacillati</taxon>
        <taxon>Bacillota</taxon>
        <taxon>Bacilli</taxon>
        <taxon>Bacillales</taxon>
        <taxon>Paenibacillaceae</taxon>
        <taxon>Aneurinibacillus group</taxon>
        <taxon>Aneurinibacillus</taxon>
    </lineage>
</organism>
<dbReference type="STRING" id="47500.AF333_28585"/>
<dbReference type="InterPro" id="IPR027383">
    <property type="entry name" value="Znf_put"/>
</dbReference>
<name>A0A0D1XAL5_ANEMI</name>
<reference evidence="6 8" key="2">
    <citation type="submission" date="2016-10" db="EMBL/GenBank/DDBJ databases">
        <authorList>
            <person name="de Groot N.N."/>
        </authorList>
    </citation>
    <scope>NUCLEOTIDE SEQUENCE [LARGE SCALE GENOMIC DNA]</scope>
    <source>
        <strain evidence="6 8">DSM 2895</strain>
    </source>
</reference>
<evidence type="ECO:0000313" key="7">
    <source>
        <dbReference type="Proteomes" id="UP000037269"/>
    </source>
</evidence>
<evidence type="ECO:0000313" key="5">
    <source>
        <dbReference type="EMBL" id="KON90950.1"/>
    </source>
</evidence>
<evidence type="ECO:0000313" key="8">
    <source>
        <dbReference type="Proteomes" id="UP000182836"/>
    </source>
</evidence>
<accession>A0A0D1XAL5</accession>
<dbReference type="Proteomes" id="UP000182836">
    <property type="component" value="Unassembled WGS sequence"/>
</dbReference>
<dbReference type="InterPro" id="IPR041916">
    <property type="entry name" value="Anti_sigma_zinc_sf"/>
</dbReference>
<keyword evidence="7" id="KW-1185">Reference proteome</keyword>
<evidence type="ECO:0000256" key="1">
    <source>
        <dbReference type="ARBA" id="ARBA00024353"/>
    </source>
</evidence>
<dbReference type="GeneID" id="42309091"/>
<reference evidence="5 7" key="1">
    <citation type="submission" date="2015-07" db="EMBL/GenBank/DDBJ databases">
        <title>Fjat-14205 dsm 2895.</title>
        <authorList>
            <person name="Liu B."/>
            <person name="Wang J."/>
            <person name="Zhu Y."/>
            <person name="Liu G."/>
            <person name="Chen Q."/>
            <person name="Chen Z."/>
            <person name="Lan J."/>
            <person name="Che J."/>
            <person name="Ge C."/>
            <person name="Shi H."/>
            <person name="Pan Z."/>
            <person name="Liu X."/>
        </authorList>
    </citation>
    <scope>NUCLEOTIDE SEQUENCE [LARGE SCALE GENOMIC DNA]</scope>
    <source>
        <strain evidence="5 7">DSM 2895</strain>
    </source>
</reference>
<keyword evidence="3 6" id="KW-0812">Transmembrane</keyword>
<evidence type="ECO:0000256" key="3">
    <source>
        <dbReference type="SAM" id="Phobius"/>
    </source>
</evidence>
<evidence type="ECO:0000313" key="6">
    <source>
        <dbReference type="EMBL" id="SDK46974.1"/>
    </source>
</evidence>
<sequence>MHCQDIVRLMHHYLDEEVTKEEEMQIRAHIATCQDCKRHFQELKRTIAFVQSLSHTKAPEGFTDRVMAALPKEKRKVSFFDRIKRHPLLVAASLFVMLMAGSMMSFWTEGQERFEFSAPQAQNIKVDEDRHMVIVPAGKTVEGDIVVRNGSIRIDGDVKGNVVAIDGEVYAASTAHISGEVEEIHEALEWVWYNLKKVFNSLISS</sequence>